<evidence type="ECO:0000313" key="3">
    <source>
        <dbReference type="Proteomes" id="UP000527355"/>
    </source>
</evidence>
<evidence type="ECO:0000256" key="1">
    <source>
        <dbReference type="SAM" id="MobiDB-lite"/>
    </source>
</evidence>
<feature type="region of interest" description="Disordered" evidence="1">
    <location>
        <begin position="1"/>
        <end position="33"/>
    </location>
</feature>
<keyword evidence="3" id="KW-1185">Reference proteome</keyword>
<protein>
    <submittedName>
        <fullName evidence="2">Uncharacterized protein</fullName>
    </submittedName>
</protein>
<feature type="compositionally biased region" description="Basic and acidic residues" evidence="1">
    <location>
        <begin position="20"/>
        <end position="33"/>
    </location>
</feature>
<sequence length="122" mass="13302">MDQSSGGPVLAETPLGGGEKTQEHRDALEQGSREQVRCSIWEMLALGDGKKAYSTFIVLLQADFSVGSGLACTPYQHASARLLLQTPWHSAHGPIKLQPIMIGFQKLNLGSKRIRSQGRQET</sequence>
<dbReference type="AlphaFoldDB" id="A0A7J7TJ84"/>
<reference evidence="2 3" key="1">
    <citation type="journal article" date="2020" name="Nature">
        <title>Six reference-quality genomes reveal evolution of bat adaptations.</title>
        <authorList>
            <person name="Jebb D."/>
            <person name="Huang Z."/>
            <person name="Pippel M."/>
            <person name="Hughes G.M."/>
            <person name="Lavrichenko K."/>
            <person name="Devanna P."/>
            <person name="Winkler S."/>
            <person name="Jermiin L.S."/>
            <person name="Skirmuntt E.C."/>
            <person name="Katzourakis A."/>
            <person name="Burkitt-Gray L."/>
            <person name="Ray D.A."/>
            <person name="Sullivan K.A.M."/>
            <person name="Roscito J.G."/>
            <person name="Kirilenko B.M."/>
            <person name="Davalos L.M."/>
            <person name="Corthals A.P."/>
            <person name="Power M.L."/>
            <person name="Jones G."/>
            <person name="Ransome R.D."/>
            <person name="Dechmann D.K.N."/>
            <person name="Locatelli A.G."/>
            <person name="Puechmaille S.J."/>
            <person name="Fedrigo O."/>
            <person name="Jarvis E.D."/>
            <person name="Hiller M."/>
            <person name="Vernes S.C."/>
            <person name="Myers E.W."/>
            <person name="Teeling E.C."/>
        </authorList>
    </citation>
    <scope>NUCLEOTIDE SEQUENCE [LARGE SCALE GENOMIC DNA]</scope>
    <source>
        <strain evidence="2">MMyoMyo1</strain>
        <tissue evidence="2">Flight muscle</tissue>
    </source>
</reference>
<dbReference type="EMBL" id="JABWUV010000016">
    <property type="protein sequence ID" value="KAF6300592.1"/>
    <property type="molecule type" value="Genomic_DNA"/>
</dbReference>
<proteinExistence type="predicted"/>
<gene>
    <name evidence="2" type="ORF">mMyoMyo1_009065</name>
</gene>
<comment type="caution">
    <text evidence="2">The sequence shown here is derived from an EMBL/GenBank/DDBJ whole genome shotgun (WGS) entry which is preliminary data.</text>
</comment>
<organism evidence="2 3">
    <name type="scientific">Myotis myotis</name>
    <name type="common">Greater mouse-eared bat</name>
    <name type="synonym">Vespertilio myotis</name>
    <dbReference type="NCBI Taxonomy" id="51298"/>
    <lineage>
        <taxon>Eukaryota</taxon>
        <taxon>Metazoa</taxon>
        <taxon>Chordata</taxon>
        <taxon>Craniata</taxon>
        <taxon>Vertebrata</taxon>
        <taxon>Euteleostomi</taxon>
        <taxon>Mammalia</taxon>
        <taxon>Eutheria</taxon>
        <taxon>Laurasiatheria</taxon>
        <taxon>Chiroptera</taxon>
        <taxon>Yangochiroptera</taxon>
        <taxon>Vespertilionidae</taxon>
        <taxon>Myotis</taxon>
    </lineage>
</organism>
<dbReference type="Proteomes" id="UP000527355">
    <property type="component" value="Unassembled WGS sequence"/>
</dbReference>
<accession>A0A7J7TJ84</accession>
<name>A0A7J7TJ84_MYOMY</name>
<evidence type="ECO:0000313" key="2">
    <source>
        <dbReference type="EMBL" id="KAF6300592.1"/>
    </source>
</evidence>